<gene>
    <name evidence="4" type="ORF">KC19_5G092900</name>
</gene>
<sequence length="1339" mass="151312">MTRDKKLVPNQIFKRDRGNERRSSEIRPQSTTPTSGIQNHDNKSISPPKSRQREISWVDYEDLIKARQDEKDVVSPKSRSPSPSPISRASSRGKSPSGNRSKNQSKNKEVKEDYKDDFDEKYNVKFSASLPVQPKETLPFPFLRRTSQISLPRERRQSSFSSFSPQHGKRYQGELFSEDGRSIVCTPRVPGDSMWRDAIREPPSINEKLDLERFAMQIPQYLIDMRGDSRRSSLRALSIFGERLNSHRRSAFVRSVMASTNIDKVQSTLINNKYVTIAPKARLSTVIVPVNAKQWLLQIMCQKDLQLRELFNQMDLVPQFAGDHVREVRAEWEAQEEFQMQAPSEAETLIKDKTLIDKVKGLLAHFNEPYHNISPEVALIGEENKANEAKEIEEKMHEQEMEELHTNQSTENKNRRKRSTSKMFQGFERDREGSLSPVFGLGASLCPLCGQIQKKSFGRDGQLSFSNPTKLVDSDGDTRRTYLSFNDKRWIVVLFPALQPGSKDKIELLGEWIRYAISYNNCEDYDGQFADVDSAFILHSIAYLEVVRQRFNMVMIRVEPKLVSMLKETSSVQDAIFVDKQKNDRLFSEISATTNNIEVSEVQLRDKEFQWSQLKRCRLCTRSSHERMHLKGSLASNKHGLNIGDFQGEDSEKTFKKDKDNQGNEDGSLGEGKIDIGGASSKPGGDQGGSGFSNFSGHGGSSGIDGSLQGKHQGEDLEAYKPGKISEDFLHQDGLYRDVGTQTDPDTTGRSLFYNILKRPVSAPGRLLTAIMEEFQLAGGVVHRDLAEGEVEVKKEPQVIGLTAEDIAMLEATDDMAEEDEIGSIDKHALKNLANDSIHILEKIPDDQIEAKMAESLFGLLGRFRNLKVSGQNGEEDDEQESSKKKSKWTKLKTGFEEHKKGGEKLLAIVQELLARQKKPPSKMTKPKDLPNIPLGFSKMMKINPPPKMVKLFNEHQVVKLVDAVYLKKIEADAIDDAQGNDRQNACEFLYDFMLNSYGLKGLAESAIHGVFKRIKQMMIKGIDKSHKLRLFQQFCGFDPLRGYGEPDFYLYLRCLSKAQSKVGVLFPTENEDGTYINTNPNQTDILLEEPTLMAQFRDNKDVAVDFLEQYAAANGFTEKVSNEVQKLVKSPTVRKLDFDLLMEAIIEVSPHKADYKKPQTKVKAITKAAPPMSKEASTLLETLFKAGDANQDGVLTFNEFREIIDTADSSVSETKALRMFRETLQLMPDGGDSISPSAFATVAHSNGIQATPAMIYDLLKKTWLQIQDDVNEEKFVDEDKKKECEDMRTKLQDMLKERKPAVVFNAVEIFSTFVLKFCGEVKGAEEVLDESEVESIED</sequence>
<evidence type="ECO:0000259" key="3">
    <source>
        <dbReference type="PROSITE" id="PS50222"/>
    </source>
</evidence>
<dbReference type="PANTHER" id="PTHR34894">
    <property type="entry name" value="SAM-DEPENDENT METHYLTRANSFERASE RSMI, CONSERVED SITE"/>
    <property type="match status" value="1"/>
</dbReference>
<evidence type="ECO:0000256" key="1">
    <source>
        <dbReference type="ARBA" id="ARBA00022837"/>
    </source>
</evidence>
<keyword evidence="5" id="KW-1185">Reference proteome</keyword>
<dbReference type="InterPro" id="IPR011992">
    <property type="entry name" value="EF-hand-dom_pair"/>
</dbReference>
<feature type="region of interest" description="Disordered" evidence="2">
    <location>
        <begin position="397"/>
        <end position="421"/>
    </location>
</feature>
<dbReference type="PROSITE" id="PS50222">
    <property type="entry name" value="EF_HAND_2"/>
    <property type="match status" value="1"/>
</dbReference>
<feature type="region of interest" description="Disordered" evidence="2">
    <location>
        <begin position="1"/>
        <end position="114"/>
    </location>
</feature>
<dbReference type="EMBL" id="CM026425">
    <property type="protein sequence ID" value="KAG0576601.1"/>
    <property type="molecule type" value="Genomic_DNA"/>
</dbReference>
<name>A0A8T0I193_CERPU</name>
<dbReference type="Proteomes" id="UP000822688">
    <property type="component" value="Chromosome 5"/>
</dbReference>
<feature type="compositionally biased region" description="Polar residues" evidence="2">
    <location>
        <begin position="93"/>
        <end position="104"/>
    </location>
</feature>
<dbReference type="GO" id="GO:0005509">
    <property type="term" value="F:calcium ion binding"/>
    <property type="evidence" value="ECO:0007669"/>
    <property type="project" value="InterPro"/>
</dbReference>
<feature type="compositionally biased region" description="Gly residues" evidence="2">
    <location>
        <begin position="685"/>
        <end position="703"/>
    </location>
</feature>
<proteinExistence type="predicted"/>
<feature type="domain" description="EF-hand" evidence="3">
    <location>
        <begin position="1176"/>
        <end position="1211"/>
    </location>
</feature>
<dbReference type="PROSITE" id="PS00018">
    <property type="entry name" value="EF_HAND_1"/>
    <property type="match status" value="1"/>
</dbReference>
<feature type="compositionally biased region" description="Basic and acidic residues" evidence="2">
    <location>
        <begin position="1"/>
        <end position="25"/>
    </location>
</feature>
<feature type="compositionally biased region" description="Basic and acidic residues" evidence="2">
    <location>
        <begin position="650"/>
        <end position="662"/>
    </location>
</feature>
<feature type="compositionally biased region" description="Polar residues" evidence="2">
    <location>
        <begin position="26"/>
        <end position="49"/>
    </location>
</feature>
<dbReference type="SUPFAM" id="SSF47473">
    <property type="entry name" value="EF-hand"/>
    <property type="match status" value="1"/>
</dbReference>
<keyword evidence="1" id="KW-0106">Calcium</keyword>
<accession>A0A8T0I193</accession>
<feature type="region of interest" description="Disordered" evidence="2">
    <location>
        <begin position="641"/>
        <end position="711"/>
    </location>
</feature>
<evidence type="ECO:0000256" key="2">
    <source>
        <dbReference type="SAM" id="MobiDB-lite"/>
    </source>
</evidence>
<comment type="caution">
    <text evidence="4">The sequence shown here is derived from an EMBL/GenBank/DDBJ whole genome shotgun (WGS) entry which is preliminary data.</text>
</comment>
<dbReference type="PANTHER" id="PTHR34894:SF5">
    <property type="entry name" value="EF-HAND DOMAIN-CONTAINING PROTEIN"/>
    <property type="match status" value="1"/>
</dbReference>
<feature type="compositionally biased region" description="Low complexity" evidence="2">
    <location>
        <begin position="75"/>
        <end position="92"/>
    </location>
</feature>
<protein>
    <recommendedName>
        <fullName evidence="3">EF-hand domain-containing protein</fullName>
    </recommendedName>
</protein>
<evidence type="ECO:0000313" key="4">
    <source>
        <dbReference type="EMBL" id="KAG0576601.1"/>
    </source>
</evidence>
<reference evidence="4" key="1">
    <citation type="submission" date="2020-06" db="EMBL/GenBank/DDBJ databases">
        <title>WGS assembly of Ceratodon purpureus strain R40.</title>
        <authorList>
            <person name="Carey S.B."/>
            <person name="Jenkins J."/>
            <person name="Shu S."/>
            <person name="Lovell J.T."/>
            <person name="Sreedasyam A."/>
            <person name="Maumus F."/>
            <person name="Tiley G.P."/>
            <person name="Fernandez-Pozo N."/>
            <person name="Barry K."/>
            <person name="Chen C."/>
            <person name="Wang M."/>
            <person name="Lipzen A."/>
            <person name="Daum C."/>
            <person name="Saski C.A."/>
            <person name="Payton A.C."/>
            <person name="Mcbreen J.C."/>
            <person name="Conrad R.E."/>
            <person name="Kollar L.M."/>
            <person name="Olsson S."/>
            <person name="Huttunen S."/>
            <person name="Landis J.B."/>
            <person name="Wickett N.J."/>
            <person name="Johnson M.G."/>
            <person name="Rensing S.A."/>
            <person name="Grimwood J."/>
            <person name="Schmutz J."/>
            <person name="Mcdaniel S.F."/>
        </authorList>
    </citation>
    <scope>NUCLEOTIDE SEQUENCE</scope>
    <source>
        <strain evidence="4">R40</strain>
    </source>
</reference>
<dbReference type="InterPro" id="IPR018247">
    <property type="entry name" value="EF_Hand_1_Ca_BS"/>
</dbReference>
<evidence type="ECO:0000313" key="5">
    <source>
        <dbReference type="Proteomes" id="UP000822688"/>
    </source>
</evidence>
<dbReference type="Gene3D" id="1.10.238.10">
    <property type="entry name" value="EF-hand"/>
    <property type="match status" value="1"/>
</dbReference>
<organism evidence="4 5">
    <name type="scientific">Ceratodon purpureus</name>
    <name type="common">Fire moss</name>
    <name type="synonym">Dicranum purpureum</name>
    <dbReference type="NCBI Taxonomy" id="3225"/>
    <lineage>
        <taxon>Eukaryota</taxon>
        <taxon>Viridiplantae</taxon>
        <taxon>Streptophyta</taxon>
        <taxon>Embryophyta</taxon>
        <taxon>Bryophyta</taxon>
        <taxon>Bryophytina</taxon>
        <taxon>Bryopsida</taxon>
        <taxon>Dicranidae</taxon>
        <taxon>Pseudoditrichales</taxon>
        <taxon>Ditrichaceae</taxon>
        <taxon>Ceratodon</taxon>
    </lineage>
</organism>
<feature type="compositionally biased region" description="Basic and acidic residues" evidence="2">
    <location>
        <begin position="51"/>
        <end position="74"/>
    </location>
</feature>
<dbReference type="InterPro" id="IPR002048">
    <property type="entry name" value="EF_hand_dom"/>
</dbReference>